<name>A0A431U2Y6_9BACT</name>
<evidence type="ECO:0000256" key="1">
    <source>
        <dbReference type="SAM" id="SignalP"/>
    </source>
</evidence>
<dbReference type="OrthoDB" id="2582440at2"/>
<protein>
    <submittedName>
        <fullName evidence="2">T9SS type A sorting domain-containing protein</fullName>
    </submittedName>
</protein>
<sequence>MKHIVSLLTTSAQSLLLGVVMGLPCLSLDAAAQTAPNPAYSKFATPTSPDQYSVQRNGVVCVGCGVDNAVRAADNTLTNYATVQQTVGVGNRAALRLTLNTPAPANYRVGVVVSNGRTLDASALSAIVLRTYAGGVLQETRLANATGVTAAGLEDGRTQISFIADRPLDQIEVEATITASVLTTLDVYYAYAVPANVVTTATGYLSRLSSPSAADYTTSASTGGLCLNSGVANPLNAVTAGLTDYATMHVTGVGCTTSLQVKLEGSSPAGYHAGFVIGSSSLLDASVLNSLKIKTYKNGVLQETGSAANLLELQLLPDGKYQVSFKTSQAFDHVELEKTGVLGLLDDLNVYYGFGIEPRAFEDQEPLLSDFAANQTSGNYQVSGTCNSSSCVANPSFAADATLNNYAQMNFSLLGGTRRLKLRVNGDANAGNRAGVALTYNNGLLSTSLLSNVTIRTYAADGTTVLESASGASLLATGLLGSSVQEIGFMTTQDFEWIEVEIDNGIGLGSNAQIYYAFADDPVQGFPTTINAPTPLPVELVNFQAKAVASAVELSWATAMEKNSAYFAVERALAAEAGFTEVSRVQAAGTSTVTRRYAARDAEAAQLPAGTLYYRLRQVDQDGTTTYSEVQAVRWQPKGELALNVYPNPATEQATVLLGTPTAGSVLRVYTTRGQLVRSQALAPKAEKLTLQGLAAGLYQVVLFDAQGQRLASQRLSVTR</sequence>
<reference evidence="2 3" key="1">
    <citation type="submission" date="2018-12" db="EMBL/GenBank/DDBJ databases">
        <title>Hymenobacter gummosus sp. nov., isolated from a spring.</title>
        <authorList>
            <person name="Nie L."/>
        </authorList>
    </citation>
    <scope>NUCLEOTIDE SEQUENCE [LARGE SCALE GENOMIC DNA]</scope>
    <source>
        <strain evidence="2 3">KCTC 52166</strain>
    </source>
</reference>
<dbReference type="AlphaFoldDB" id="A0A431U2Y6"/>
<proteinExistence type="predicted"/>
<evidence type="ECO:0000313" key="2">
    <source>
        <dbReference type="EMBL" id="RTQ49740.1"/>
    </source>
</evidence>
<organism evidence="2 3">
    <name type="scientific">Hymenobacter gummosus</name>
    <dbReference type="NCBI Taxonomy" id="1776032"/>
    <lineage>
        <taxon>Bacteria</taxon>
        <taxon>Pseudomonadati</taxon>
        <taxon>Bacteroidota</taxon>
        <taxon>Cytophagia</taxon>
        <taxon>Cytophagales</taxon>
        <taxon>Hymenobacteraceae</taxon>
        <taxon>Hymenobacter</taxon>
    </lineage>
</organism>
<feature type="signal peptide" evidence="1">
    <location>
        <begin position="1"/>
        <end position="32"/>
    </location>
</feature>
<keyword evidence="1" id="KW-0732">Signal</keyword>
<comment type="caution">
    <text evidence="2">The sequence shown here is derived from an EMBL/GenBank/DDBJ whole genome shotgun (WGS) entry which is preliminary data.</text>
</comment>
<dbReference type="Proteomes" id="UP000282184">
    <property type="component" value="Unassembled WGS sequence"/>
</dbReference>
<keyword evidence="3" id="KW-1185">Reference proteome</keyword>
<dbReference type="EMBL" id="RXOF01000006">
    <property type="protein sequence ID" value="RTQ49740.1"/>
    <property type="molecule type" value="Genomic_DNA"/>
</dbReference>
<dbReference type="InterPro" id="IPR026444">
    <property type="entry name" value="Secre_tail"/>
</dbReference>
<feature type="chain" id="PRO_5019138600" evidence="1">
    <location>
        <begin position="33"/>
        <end position="720"/>
    </location>
</feature>
<evidence type="ECO:0000313" key="3">
    <source>
        <dbReference type="Proteomes" id="UP000282184"/>
    </source>
</evidence>
<accession>A0A431U2Y6</accession>
<dbReference type="RefSeq" id="WP_126693599.1">
    <property type="nucleotide sequence ID" value="NZ_RXOF01000006.1"/>
</dbReference>
<dbReference type="NCBIfam" id="TIGR04183">
    <property type="entry name" value="Por_Secre_tail"/>
    <property type="match status" value="1"/>
</dbReference>
<dbReference type="Gene3D" id="2.60.40.10">
    <property type="entry name" value="Immunoglobulins"/>
    <property type="match status" value="1"/>
</dbReference>
<dbReference type="InterPro" id="IPR013783">
    <property type="entry name" value="Ig-like_fold"/>
</dbReference>
<gene>
    <name evidence="2" type="ORF">EJV47_13085</name>
</gene>